<sequence length="264" mass="28464">VHHEKFTVNISGRVLLALNSITILFFYCKKLYNYIKLKVKTKFASVGGTLSSLLSPLSSHTLYPLSSVYKVAHVRSGVRRRVRARSGTGGSLLTFCLRLFCCCLFLSKSSSIYSRIWISDLAPGSSPLERSNGSGGDSVSTGFVVTHVGGVSAPGGVVASQTPLRRASAVKGVVYGSSIAAHDGLLQLRVLLFGSRRLQVWGDSRLQSLIAQWLAWFCSHPSSAEGQLFLCSGAAFPLFADYKASGRGFGGTYNRSYAWIALLP</sequence>
<feature type="non-terminal residue" evidence="2">
    <location>
        <position position="264"/>
    </location>
</feature>
<keyword evidence="3" id="KW-1185">Reference proteome</keyword>
<comment type="caution">
    <text evidence="2">The sequence shown here is derived from an EMBL/GenBank/DDBJ whole genome shotgun (WGS) entry which is preliminary data.</text>
</comment>
<feature type="transmembrane region" description="Helical" evidence="1">
    <location>
        <begin position="6"/>
        <end position="28"/>
    </location>
</feature>
<evidence type="ECO:0000256" key="1">
    <source>
        <dbReference type="SAM" id="Phobius"/>
    </source>
</evidence>
<dbReference type="Proteomes" id="UP000824890">
    <property type="component" value="Unassembled WGS sequence"/>
</dbReference>
<protein>
    <submittedName>
        <fullName evidence="2">Uncharacterized protein</fullName>
    </submittedName>
</protein>
<keyword evidence="1" id="KW-0812">Transmembrane</keyword>
<keyword evidence="1" id="KW-1133">Transmembrane helix</keyword>
<proteinExistence type="predicted"/>
<accession>A0ABQ7XQC7</accession>
<feature type="non-terminal residue" evidence="2">
    <location>
        <position position="1"/>
    </location>
</feature>
<dbReference type="EMBL" id="JAGKQM010000019">
    <property type="protein sequence ID" value="KAH0858145.1"/>
    <property type="molecule type" value="Genomic_DNA"/>
</dbReference>
<reference evidence="2 3" key="1">
    <citation type="submission" date="2021-05" db="EMBL/GenBank/DDBJ databases">
        <title>Genome Assembly of Synthetic Allotetraploid Brassica napus Reveals Homoeologous Exchanges between Subgenomes.</title>
        <authorList>
            <person name="Davis J.T."/>
        </authorList>
    </citation>
    <scope>NUCLEOTIDE SEQUENCE [LARGE SCALE GENOMIC DNA]</scope>
    <source>
        <strain evidence="3">cv. Da-Ae</strain>
        <tissue evidence="2">Seedling</tissue>
    </source>
</reference>
<keyword evidence="1" id="KW-0472">Membrane</keyword>
<evidence type="ECO:0000313" key="2">
    <source>
        <dbReference type="EMBL" id="KAH0858145.1"/>
    </source>
</evidence>
<gene>
    <name evidence="2" type="ORF">HID58_086406</name>
</gene>
<organism evidence="2 3">
    <name type="scientific">Brassica napus</name>
    <name type="common">Rape</name>
    <dbReference type="NCBI Taxonomy" id="3708"/>
    <lineage>
        <taxon>Eukaryota</taxon>
        <taxon>Viridiplantae</taxon>
        <taxon>Streptophyta</taxon>
        <taxon>Embryophyta</taxon>
        <taxon>Tracheophyta</taxon>
        <taxon>Spermatophyta</taxon>
        <taxon>Magnoliopsida</taxon>
        <taxon>eudicotyledons</taxon>
        <taxon>Gunneridae</taxon>
        <taxon>Pentapetalae</taxon>
        <taxon>rosids</taxon>
        <taxon>malvids</taxon>
        <taxon>Brassicales</taxon>
        <taxon>Brassicaceae</taxon>
        <taxon>Brassiceae</taxon>
        <taxon>Brassica</taxon>
    </lineage>
</organism>
<evidence type="ECO:0000313" key="3">
    <source>
        <dbReference type="Proteomes" id="UP000824890"/>
    </source>
</evidence>
<name>A0ABQ7XQC7_BRANA</name>